<accession>A0A2Z4FMJ3</accession>
<dbReference type="PANTHER" id="PTHR43856:SF1">
    <property type="entry name" value="MITOCHONDRIAL CARDIOLIPIN HYDROLASE"/>
    <property type="match status" value="1"/>
</dbReference>
<comment type="similarity">
    <text evidence="2">Belongs to the phospholipase D family.</text>
</comment>
<keyword evidence="4" id="KW-0378">Hydrolase</keyword>
<reference evidence="10 11" key="1">
    <citation type="submission" date="2018-06" db="EMBL/GenBank/DDBJ databases">
        <title>Lujinxingia sediminis gen. nov. sp. nov., a new facultative anaerobic member of the class Deltaproteobacteria, and proposal of Lujinxingaceae fam. nov.</title>
        <authorList>
            <person name="Guo L.-Y."/>
            <person name="Li C.-M."/>
            <person name="Wang S."/>
            <person name="Du Z.-J."/>
        </authorList>
    </citation>
    <scope>NUCLEOTIDE SEQUENCE [LARGE SCALE GENOMIC DNA]</scope>
    <source>
        <strain evidence="10 11">FA350</strain>
    </source>
</reference>
<comment type="catalytic activity">
    <reaction evidence="1">
        <text>a 1,2-diacyl-sn-glycero-3-phosphocholine + H2O = a 1,2-diacyl-sn-glycero-3-phosphate + choline + H(+)</text>
        <dbReference type="Rhea" id="RHEA:14445"/>
        <dbReference type="ChEBI" id="CHEBI:15354"/>
        <dbReference type="ChEBI" id="CHEBI:15377"/>
        <dbReference type="ChEBI" id="CHEBI:15378"/>
        <dbReference type="ChEBI" id="CHEBI:57643"/>
        <dbReference type="ChEBI" id="CHEBI:58608"/>
        <dbReference type="EC" id="3.1.4.4"/>
    </reaction>
</comment>
<evidence type="ECO:0000313" key="11">
    <source>
        <dbReference type="Proteomes" id="UP000249799"/>
    </source>
</evidence>
<evidence type="ECO:0000256" key="4">
    <source>
        <dbReference type="ARBA" id="ARBA00022801"/>
    </source>
</evidence>
<feature type="region of interest" description="Disordered" evidence="7">
    <location>
        <begin position="29"/>
        <end position="105"/>
    </location>
</feature>
<dbReference type="PANTHER" id="PTHR43856">
    <property type="entry name" value="CARDIOLIPIN HYDROLASE"/>
    <property type="match status" value="1"/>
</dbReference>
<protein>
    <recommendedName>
        <fullName evidence="3">phospholipase D</fullName>
        <ecNumber evidence="3">3.1.4.4</ecNumber>
    </recommendedName>
</protein>
<feature type="compositionally biased region" description="Polar residues" evidence="7">
    <location>
        <begin position="40"/>
        <end position="49"/>
    </location>
</feature>
<dbReference type="InterPro" id="IPR025202">
    <property type="entry name" value="PLD-like_dom"/>
</dbReference>
<feature type="compositionally biased region" description="Low complexity" evidence="7">
    <location>
        <begin position="70"/>
        <end position="86"/>
    </location>
</feature>
<dbReference type="KEGG" id="bsed:DN745_12935"/>
<dbReference type="Pfam" id="PF13091">
    <property type="entry name" value="PLDc_2"/>
    <property type="match status" value="1"/>
</dbReference>
<evidence type="ECO:0000256" key="8">
    <source>
        <dbReference type="SAM" id="SignalP"/>
    </source>
</evidence>
<feature type="compositionally biased region" description="Acidic residues" evidence="7">
    <location>
        <begin position="89"/>
        <end position="105"/>
    </location>
</feature>
<feature type="chain" id="PRO_5043456085" description="phospholipase D" evidence="8">
    <location>
        <begin position="32"/>
        <end position="469"/>
    </location>
</feature>
<dbReference type="AlphaFoldDB" id="A0A2Z4FMJ3"/>
<dbReference type="GO" id="GO:0016891">
    <property type="term" value="F:RNA endonuclease activity producing 5'-phosphomonoesters, hydrolytic mechanism"/>
    <property type="evidence" value="ECO:0007669"/>
    <property type="project" value="TreeGrafter"/>
</dbReference>
<dbReference type="Proteomes" id="UP000249799">
    <property type="component" value="Chromosome"/>
</dbReference>
<dbReference type="OrthoDB" id="3740959at2"/>
<keyword evidence="8" id="KW-0732">Signal</keyword>
<evidence type="ECO:0000259" key="9">
    <source>
        <dbReference type="Pfam" id="PF13091"/>
    </source>
</evidence>
<dbReference type="EC" id="3.1.4.4" evidence="3"/>
<evidence type="ECO:0000256" key="1">
    <source>
        <dbReference type="ARBA" id="ARBA00000798"/>
    </source>
</evidence>
<evidence type="ECO:0000256" key="2">
    <source>
        <dbReference type="ARBA" id="ARBA00008664"/>
    </source>
</evidence>
<sequence>MRIQKPHRIRKRVALLAIIALQSACTGETQAGHDARDSTSFEQDTSTDGHTLDATPADAQPTEDAEPLNDADAAGSAPDAADPPGDITSPEEDAGSDSDAVEVEPEDVAPLGRWQSYFNTPTAANGYEDQTLRDRLVLYLNGAVAGSEVRAHITELSSANALRPVVDALVNAHDRGVSIWMVHNGDANHFPELAARLGPRYVHCGTPQAANNTACLSNVDNGTHHMKNWYFSHTKVGDDDYRYMVIATSYNITVTQSRFFNDMLVVSGNQALYEAHVEVYEDYLQQRKTDDRYTQPHGKIFVPTAATYSAEFSPQKNGDMVADALARITQYEPGCTLGVGTLNLTRSAIFNQLERIKALGCQVRVVTGTALSDEKKARLDAAGIPHRQINRTRNGHTVSLHSKMMVYRGYYDTPVAQHPNHGRGWVWTGSQNFTFTPLKYRDDVFVGISRGGVTNNYSDYFEVMWANGT</sequence>
<dbReference type="SUPFAM" id="SSF56024">
    <property type="entry name" value="Phospholipase D/nuclease"/>
    <property type="match status" value="2"/>
</dbReference>
<keyword evidence="5" id="KW-0442">Lipid degradation</keyword>
<dbReference type="GO" id="GO:0004630">
    <property type="term" value="F:phospholipase D activity"/>
    <property type="evidence" value="ECO:0007669"/>
    <property type="project" value="UniProtKB-EC"/>
</dbReference>
<feature type="signal peptide" evidence="8">
    <location>
        <begin position="1"/>
        <end position="31"/>
    </location>
</feature>
<gene>
    <name evidence="10" type="ORF">DN745_12935</name>
</gene>
<keyword evidence="11" id="KW-1185">Reference proteome</keyword>
<evidence type="ECO:0000313" key="10">
    <source>
        <dbReference type="EMBL" id="AWV90189.1"/>
    </source>
</evidence>
<dbReference type="Gene3D" id="3.30.870.10">
    <property type="entry name" value="Endonuclease Chain A"/>
    <property type="match status" value="2"/>
</dbReference>
<proteinExistence type="inferred from homology"/>
<name>A0A2Z4FMJ3_9DELT</name>
<feature type="domain" description="Phospholipase D-like" evidence="9">
    <location>
        <begin position="341"/>
        <end position="465"/>
    </location>
</feature>
<evidence type="ECO:0000256" key="7">
    <source>
        <dbReference type="SAM" id="MobiDB-lite"/>
    </source>
</evidence>
<keyword evidence="6" id="KW-0443">Lipid metabolism</keyword>
<evidence type="ECO:0000256" key="5">
    <source>
        <dbReference type="ARBA" id="ARBA00022963"/>
    </source>
</evidence>
<evidence type="ECO:0000256" key="6">
    <source>
        <dbReference type="ARBA" id="ARBA00023098"/>
    </source>
</evidence>
<dbReference type="InterPro" id="IPR051406">
    <property type="entry name" value="PLD_domain"/>
</dbReference>
<dbReference type="GO" id="GO:0016042">
    <property type="term" value="P:lipid catabolic process"/>
    <property type="evidence" value="ECO:0007669"/>
    <property type="project" value="UniProtKB-KW"/>
</dbReference>
<dbReference type="RefSeq" id="WP_111335435.1">
    <property type="nucleotide sequence ID" value="NZ_CP030032.1"/>
</dbReference>
<dbReference type="EMBL" id="CP030032">
    <property type="protein sequence ID" value="AWV90189.1"/>
    <property type="molecule type" value="Genomic_DNA"/>
</dbReference>
<evidence type="ECO:0000256" key="3">
    <source>
        <dbReference type="ARBA" id="ARBA00012027"/>
    </source>
</evidence>
<organism evidence="10 11">
    <name type="scientific">Bradymonas sediminis</name>
    <dbReference type="NCBI Taxonomy" id="1548548"/>
    <lineage>
        <taxon>Bacteria</taxon>
        <taxon>Deltaproteobacteria</taxon>
        <taxon>Bradymonadales</taxon>
        <taxon>Bradymonadaceae</taxon>
        <taxon>Bradymonas</taxon>
    </lineage>
</organism>